<feature type="region of interest" description="Disordered" evidence="3">
    <location>
        <begin position="523"/>
        <end position="546"/>
    </location>
</feature>
<keyword evidence="1 2" id="KW-0147">Chitin-binding</keyword>
<dbReference type="EMBL" id="JAVRQU010000003">
    <property type="protein sequence ID" value="KAK5705560.1"/>
    <property type="molecule type" value="Genomic_DNA"/>
</dbReference>
<dbReference type="InterPro" id="IPR036861">
    <property type="entry name" value="Endochitinase-like_sf"/>
</dbReference>
<evidence type="ECO:0000313" key="5">
    <source>
        <dbReference type="EMBL" id="KAK5705560.1"/>
    </source>
</evidence>
<dbReference type="CDD" id="cd11618">
    <property type="entry name" value="ChtBD1_1"/>
    <property type="match status" value="1"/>
</dbReference>
<dbReference type="SUPFAM" id="SSF57016">
    <property type="entry name" value="Plant lectins/antimicrobial peptides"/>
    <property type="match status" value="1"/>
</dbReference>
<evidence type="ECO:0000259" key="4">
    <source>
        <dbReference type="PROSITE" id="PS50941"/>
    </source>
</evidence>
<feature type="disulfide bond" evidence="2">
    <location>
        <begin position="226"/>
        <end position="240"/>
    </location>
</feature>
<comment type="caution">
    <text evidence="2">Lacks conserved residue(s) required for the propagation of feature annotation.</text>
</comment>
<feature type="region of interest" description="Disordered" evidence="3">
    <location>
        <begin position="143"/>
        <end position="180"/>
    </location>
</feature>
<evidence type="ECO:0000256" key="1">
    <source>
        <dbReference type="ARBA" id="ARBA00022669"/>
    </source>
</evidence>
<evidence type="ECO:0000256" key="2">
    <source>
        <dbReference type="PROSITE-ProRule" id="PRU00261"/>
    </source>
</evidence>
<accession>A0AAN7WFH3</accession>
<feature type="domain" description="Chitin-binding type-1" evidence="4">
    <location>
        <begin position="207"/>
        <end position="253"/>
    </location>
</feature>
<sequence length="546" mass="62010">MEWVATGRSWFELCGTHHMIFRSGWTWQKAAYGIPPMLPDFKPFWDSGEEDPEKWSQEEKTVREIPDYVFDYAPYVHLFSGELFWPSDLGEHLAHTTPRLNYTVIGGTEHDRNLRNLQELNDIEKGEHSRFVYLQSDDNVEENPSWLTSDHNIPSAPSPRYDVDPDASWPHEDDRERPEQLAEQTVITDQSFKIPDFRTSELTPSTNGRCGGNSGFTCKGSKGGQCCSIHGWCGKSDVYCDTYCDPLHGNCNDLLHPPPATPKPDLRRRGLEDYKPPGRQHTFGKSNAPAILVVVDKGNGTIDAFWFFFYSFNQGQKVFNIRFGNHVGDWEHTLVRFHHGKPESVFFSEHDFGDAYAWHAVEKYLPNPDGSDTMLGTFSNDTIEAVAKRPVVYSAFGSHAMYATPGLHPYVLPWGLLHDQTDRGPLWDPALNVKSFVYDYQNHTVRASTLNPHAPTGWFDYAGHWGDKYYPLSDPRQYRFAGQYHYVNGPTGPKFKRLGREEVCQGRGICHIRHWLGGQKAKRLRPVDGGEEGGLPGGNTTDDAPQ</sequence>
<feature type="compositionally biased region" description="Basic and acidic residues" evidence="3">
    <location>
        <begin position="169"/>
        <end position="180"/>
    </location>
</feature>
<dbReference type="InterPro" id="IPR001002">
    <property type="entry name" value="Chitin-bd_1"/>
</dbReference>
<proteinExistence type="predicted"/>
<dbReference type="Gene3D" id="3.30.60.10">
    <property type="entry name" value="Endochitinase-like"/>
    <property type="match status" value="1"/>
</dbReference>
<dbReference type="Proteomes" id="UP001310594">
    <property type="component" value="Unassembled WGS sequence"/>
</dbReference>
<evidence type="ECO:0000313" key="6">
    <source>
        <dbReference type="Proteomes" id="UP001310594"/>
    </source>
</evidence>
<organism evidence="5 6">
    <name type="scientific">Elasticomyces elasticus</name>
    <dbReference type="NCBI Taxonomy" id="574655"/>
    <lineage>
        <taxon>Eukaryota</taxon>
        <taxon>Fungi</taxon>
        <taxon>Dikarya</taxon>
        <taxon>Ascomycota</taxon>
        <taxon>Pezizomycotina</taxon>
        <taxon>Dothideomycetes</taxon>
        <taxon>Dothideomycetidae</taxon>
        <taxon>Mycosphaerellales</taxon>
        <taxon>Teratosphaeriaceae</taxon>
        <taxon>Elasticomyces</taxon>
    </lineage>
</organism>
<reference evidence="5" key="1">
    <citation type="submission" date="2023-08" db="EMBL/GenBank/DDBJ databases">
        <title>Black Yeasts Isolated from many extreme environments.</title>
        <authorList>
            <person name="Coleine C."/>
            <person name="Stajich J.E."/>
            <person name="Selbmann L."/>
        </authorList>
    </citation>
    <scope>NUCLEOTIDE SEQUENCE</scope>
    <source>
        <strain evidence="5">CCFEE 5810</strain>
    </source>
</reference>
<dbReference type="PROSITE" id="PS50941">
    <property type="entry name" value="CHIT_BIND_I_2"/>
    <property type="match status" value="1"/>
</dbReference>
<comment type="caution">
    <text evidence="5">The sequence shown here is derived from an EMBL/GenBank/DDBJ whole genome shotgun (WGS) entry which is preliminary data.</text>
</comment>
<dbReference type="GO" id="GO:0008061">
    <property type="term" value="F:chitin binding"/>
    <property type="evidence" value="ECO:0007669"/>
    <property type="project" value="UniProtKB-UniRule"/>
</dbReference>
<dbReference type="PANTHER" id="PTHR48172:SF2">
    <property type="entry name" value="VACUOLAR PROTEIN SORTING PROTEIN 62"/>
    <property type="match status" value="1"/>
</dbReference>
<gene>
    <name evidence="5" type="primary">VPS62</name>
    <name evidence="5" type="ORF">LTR97_002679</name>
</gene>
<keyword evidence="2" id="KW-1015">Disulfide bond</keyword>
<protein>
    <submittedName>
        <fullName evidence="5">Vacuolar protein sorting-associated protein 62</fullName>
    </submittedName>
</protein>
<dbReference type="PANTHER" id="PTHR48172">
    <property type="match status" value="1"/>
</dbReference>
<name>A0AAN7WFH3_9PEZI</name>
<dbReference type="AlphaFoldDB" id="A0AAN7WFH3"/>
<evidence type="ECO:0000256" key="3">
    <source>
        <dbReference type="SAM" id="MobiDB-lite"/>
    </source>
</evidence>